<dbReference type="SMART" id="SM00382">
    <property type="entry name" value="AAA"/>
    <property type="match status" value="1"/>
</dbReference>
<evidence type="ECO:0000313" key="3">
    <source>
        <dbReference type="EMBL" id="KAJ5345904.1"/>
    </source>
</evidence>
<dbReference type="Pfam" id="PF23232">
    <property type="entry name" value="AAA_lid_13"/>
    <property type="match status" value="1"/>
</dbReference>
<gene>
    <name evidence="3" type="ORF">N7452_003908</name>
</gene>
<dbReference type="GO" id="GO:0016887">
    <property type="term" value="F:ATP hydrolysis activity"/>
    <property type="evidence" value="ECO:0007669"/>
    <property type="project" value="InterPro"/>
</dbReference>
<feature type="compositionally biased region" description="Acidic residues" evidence="1">
    <location>
        <begin position="19"/>
        <end position="28"/>
    </location>
</feature>
<reference evidence="3" key="2">
    <citation type="journal article" date="2023" name="IMA Fungus">
        <title>Comparative genomic study of the Penicillium genus elucidates a diverse pangenome and 15 lateral gene transfer events.</title>
        <authorList>
            <person name="Petersen C."/>
            <person name="Sorensen T."/>
            <person name="Nielsen M.R."/>
            <person name="Sondergaard T.E."/>
            <person name="Sorensen J.L."/>
            <person name="Fitzpatrick D.A."/>
            <person name="Frisvad J.C."/>
            <person name="Nielsen K.L."/>
        </authorList>
    </citation>
    <scope>NUCLEOTIDE SEQUENCE</scope>
    <source>
        <strain evidence="3">IBT 35673</strain>
    </source>
</reference>
<sequence length="926" mass="105097">MPTENVKLASTTTINLDDAPGDSEPIDTETPDLDKVVEVGENPVEGVQDGVGPQVSGDITPALAHQIKDQPHVIFIDPVGTRWTFPYESAKTWNGAKELIKSVFVEIYLPTWIAEDIDEETKGPGKNFSIIQIKPGCSQILTSHWESLVSPGWEFKIEFSVGSEVLHSIRKEKEGKENTEESAKEPTPAKEMSKIVYVATYLTADEDGDYRKRTTERKEDRIQLTGASEVQSCEAVLEEHREVYFSDSHAANLQEEMVDTIGSPVLHVRSPILLDALRAVIDIQSIPDEFSSREYLAKTFSSDLTKGRFVLPFTDLYHYRDKLLQYREVVGETHDKEYSATCVEHIDILNEYLEGLTEVDLKEAERLASGPAPKTTFNTLWLLLKPGSDFYVREDGKLNAYVIESFTGGNQWHSSLGRSAPYLVDVWNLNSNGQHLTRSVKTISIPVFDHDREIKSLPLFPVRFHVDEDPQNPLHQELVNRGKRFVEMVKKPSFQEYTGPSKLQGIRTFNQTRVVIDHTSQPWNLKEVRDEAYGEEPIQSIYGVELGEQTRIARCPCQSCEVKNARLNRVERRPFDDYDKIDLGSKITLTDHQYLLCWSHVFGFVLKDRAWDVLEVSGLKDPKIDKDIIDSLVLKPESNKQMIKAVCEIFGGTYPQAFTPDFVRGKGEGQILLLHGPPGTGKTLTAESVAEYTGRPLLSITAADLGHEPEPLEDNLLRFFRNARKWNAIVLLDEADVYLETRSSQDLRRNSIVSIFLRALDYFQGILFLTTNRVGSFDEAFMSRIHVQIGYDPLDDESRKKIWDAYFKKLSKNNENGGQLIRCNYDAKEYVRREEDLKVLKWNGREIRNAFQTAVALACFQAKHEGDRVPELTDEHLRQVVKMSHNFKSYLKTVRGAEEDMAWTAKIRNDEAKANEGKISGQGASI</sequence>
<name>A0A9W9QUR1_PENBR</name>
<dbReference type="InterPro" id="IPR003959">
    <property type="entry name" value="ATPase_AAA_core"/>
</dbReference>
<feature type="region of interest" description="Disordered" evidence="1">
    <location>
        <begin position="1"/>
        <end position="28"/>
    </location>
</feature>
<dbReference type="InterPro" id="IPR003593">
    <property type="entry name" value="AAA+_ATPase"/>
</dbReference>
<proteinExistence type="predicted"/>
<evidence type="ECO:0000313" key="4">
    <source>
        <dbReference type="Proteomes" id="UP001147695"/>
    </source>
</evidence>
<accession>A0A9W9QUR1</accession>
<dbReference type="PANTHER" id="PTHR46411:SF4">
    <property type="entry name" value="AAA+ ATPASE DOMAIN-CONTAINING PROTEIN"/>
    <property type="match status" value="1"/>
</dbReference>
<comment type="caution">
    <text evidence="3">The sequence shown here is derived from an EMBL/GenBank/DDBJ whole genome shotgun (WGS) entry which is preliminary data.</text>
</comment>
<reference evidence="3" key="1">
    <citation type="submission" date="2022-12" db="EMBL/GenBank/DDBJ databases">
        <authorList>
            <person name="Petersen C."/>
        </authorList>
    </citation>
    <scope>NUCLEOTIDE SEQUENCE</scope>
    <source>
        <strain evidence="3">IBT 35673</strain>
    </source>
</reference>
<protein>
    <submittedName>
        <fullName evidence="3">ATPase AAA-type core</fullName>
    </submittedName>
</protein>
<dbReference type="AlphaFoldDB" id="A0A9W9QUR1"/>
<dbReference type="SUPFAM" id="SSF52540">
    <property type="entry name" value="P-loop containing nucleoside triphosphate hydrolases"/>
    <property type="match status" value="1"/>
</dbReference>
<dbReference type="InterPro" id="IPR056599">
    <property type="entry name" value="AAA_lid_fung"/>
</dbReference>
<dbReference type="PANTHER" id="PTHR46411">
    <property type="entry name" value="FAMILY ATPASE, PUTATIVE-RELATED"/>
    <property type="match status" value="1"/>
</dbReference>
<organism evidence="3 4">
    <name type="scientific">Penicillium brevicompactum</name>
    <dbReference type="NCBI Taxonomy" id="5074"/>
    <lineage>
        <taxon>Eukaryota</taxon>
        <taxon>Fungi</taxon>
        <taxon>Dikarya</taxon>
        <taxon>Ascomycota</taxon>
        <taxon>Pezizomycotina</taxon>
        <taxon>Eurotiomycetes</taxon>
        <taxon>Eurotiomycetidae</taxon>
        <taxon>Eurotiales</taxon>
        <taxon>Aspergillaceae</taxon>
        <taxon>Penicillium</taxon>
    </lineage>
</organism>
<evidence type="ECO:0000259" key="2">
    <source>
        <dbReference type="SMART" id="SM00382"/>
    </source>
</evidence>
<dbReference type="Proteomes" id="UP001147695">
    <property type="component" value="Unassembled WGS sequence"/>
</dbReference>
<dbReference type="EMBL" id="JAPZBQ010000002">
    <property type="protein sequence ID" value="KAJ5345904.1"/>
    <property type="molecule type" value="Genomic_DNA"/>
</dbReference>
<feature type="domain" description="AAA+ ATPase" evidence="2">
    <location>
        <begin position="668"/>
        <end position="795"/>
    </location>
</feature>
<dbReference type="InterPro" id="IPR054289">
    <property type="entry name" value="DUF7025"/>
</dbReference>
<dbReference type="GO" id="GO:0005524">
    <property type="term" value="F:ATP binding"/>
    <property type="evidence" value="ECO:0007669"/>
    <property type="project" value="InterPro"/>
</dbReference>
<dbReference type="InterPro" id="IPR054464">
    <property type="entry name" value="ULD_fung"/>
</dbReference>
<dbReference type="InterPro" id="IPR027417">
    <property type="entry name" value="P-loop_NTPase"/>
</dbReference>
<evidence type="ECO:0000256" key="1">
    <source>
        <dbReference type="SAM" id="MobiDB-lite"/>
    </source>
</evidence>
<dbReference type="Pfam" id="PF22893">
    <property type="entry name" value="ULD_2"/>
    <property type="match status" value="1"/>
</dbReference>
<dbReference type="Gene3D" id="3.40.50.300">
    <property type="entry name" value="P-loop containing nucleotide triphosphate hydrolases"/>
    <property type="match status" value="1"/>
</dbReference>
<dbReference type="CDD" id="cd19481">
    <property type="entry name" value="RecA-like_protease"/>
    <property type="match status" value="1"/>
</dbReference>
<feature type="region of interest" description="Disordered" evidence="1">
    <location>
        <begin position="170"/>
        <end position="189"/>
    </location>
</feature>
<dbReference type="Pfam" id="PF22942">
    <property type="entry name" value="DUF7025"/>
    <property type="match status" value="1"/>
</dbReference>
<dbReference type="Pfam" id="PF00004">
    <property type="entry name" value="AAA"/>
    <property type="match status" value="1"/>
</dbReference>